<evidence type="ECO:0000313" key="3">
    <source>
        <dbReference type="EMBL" id="QDU46848.1"/>
    </source>
</evidence>
<name>A0A517ZWL6_9PLAN</name>
<evidence type="ECO:0000256" key="1">
    <source>
        <dbReference type="SAM" id="MobiDB-lite"/>
    </source>
</evidence>
<feature type="region of interest" description="Disordered" evidence="1">
    <location>
        <begin position="287"/>
        <end position="324"/>
    </location>
</feature>
<sequence length="642" mass="72401">MLEPTDRRLLFELLRPPTGYRLSCAVGTTYSLDLLALLVTPLAFTLFDCETKEGKLTATPTALLESLRRYADNVTLFCQAGKIQPPTKARQLFGYLEQCVVEVAAPLGGVFHPKLWVLRFEPVGQKPDDEWPIEYRVLCPSRNLTFDRSWDTMLAIDGTYWPREPRSAENAPLAQMISQLPDLAVRQPTTETYRQHAELIAKELPRVAFEPPEGSNSIRFWPLGLESRDQWPFEEPMDRLLVISPFVSDGLLNRLSQDVETTIISRAEELMRLTPETLEQLTARYTLDPAAESDVPDSAGSEEPVEFANEATEEGQTNEETAQDAGQDNLSGLHAKVYIADQEGEGHIWTGSANATDAAFGKNVEILVELVGKHEEYGVEAVLDPQNKNGLHTLLQPFVRPQENEVDEVAEKLERLLDDTQMAIAKHELRVQVEAVTSPEEELFDLKVHAVLPFPERWLSARDVSCRPITLRESWKQTFTDAGSVTFQQLHFDRLTPFILFSVRVGIEDRTQERQFVVNLPIEGLPENRRERLLLSLLRNSAQLMRYLLFLLADDGWDARDTLNLLEGIDGSTSGSQDGSSAFDLPLLEPMLKALAKAPEKLDRIAQLVADLEKTPEGRAIIPPEFAETWKPIWEVRRGMQP</sequence>
<dbReference type="CDD" id="cd09176">
    <property type="entry name" value="PLDc_unchar6"/>
    <property type="match status" value="1"/>
</dbReference>
<keyword evidence="4" id="KW-1185">Reference proteome</keyword>
<dbReference type="Proteomes" id="UP000319383">
    <property type="component" value="Chromosome"/>
</dbReference>
<dbReference type="SUPFAM" id="SSF56024">
    <property type="entry name" value="Phospholipase D/nuclease"/>
    <property type="match status" value="1"/>
</dbReference>
<feature type="domain" description="PLD phosphodiesterase" evidence="2">
    <location>
        <begin position="329"/>
        <end position="359"/>
    </location>
</feature>
<gene>
    <name evidence="3" type="ORF">Mal52_53710</name>
</gene>
<dbReference type="GO" id="GO:0003824">
    <property type="term" value="F:catalytic activity"/>
    <property type="evidence" value="ECO:0007669"/>
    <property type="project" value="InterPro"/>
</dbReference>
<organism evidence="3 4">
    <name type="scientific">Symmachiella dynata</name>
    <dbReference type="NCBI Taxonomy" id="2527995"/>
    <lineage>
        <taxon>Bacteria</taxon>
        <taxon>Pseudomonadati</taxon>
        <taxon>Planctomycetota</taxon>
        <taxon>Planctomycetia</taxon>
        <taxon>Planctomycetales</taxon>
        <taxon>Planctomycetaceae</taxon>
        <taxon>Symmachiella</taxon>
    </lineage>
</organism>
<protein>
    <recommendedName>
        <fullName evidence="2">PLD phosphodiesterase domain-containing protein</fullName>
    </recommendedName>
</protein>
<accession>A0A517ZWL6</accession>
<dbReference type="InterPro" id="IPR059166">
    <property type="entry name" value="PLD-like_cat"/>
</dbReference>
<dbReference type="InterPro" id="IPR001736">
    <property type="entry name" value="PLipase_D/transphosphatidylase"/>
</dbReference>
<evidence type="ECO:0000313" key="4">
    <source>
        <dbReference type="Proteomes" id="UP000319383"/>
    </source>
</evidence>
<dbReference type="PROSITE" id="PS50035">
    <property type="entry name" value="PLD"/>
    <property type="match status" value="1"/>
</dbReference>
<dbReference type="EMBL" id="CP036276">
    <property type="protein sequence ID" value="QDU46848.1"/>
    <property type="molecule type" value="Genomic_DNA"/>
</dbReference>
<dbReference type="KEGG" id="sdyn:Mal52_53710"/>
<dbReference type="GO" id="GO:0006793">
    <property type="term" value="P:phosphorus metabolic process"/>
    <property type="evidence" value="ECO:0007669"/>
    <property type="project" value="UniProtKB-ARBA"/>
</dbReference>
<evidence type="ECO:0000259" key="2">
    <source>
        <dbReference type="PROSITE" id="PS50035"/>
    </source>
</evidence>
<reference evidence="3 4" key="1">
    <citation type="submission" date="2019-02" db="EMBL/GenBank/DDBJ databases">
        <title>Deep-cultivation of Planctomycetes and their phenomic and genomic characterization uncovers novel biology.</title>
        <authorList>
            <person name="Wiegand S."/>
            <person name="Jogler M."/>
            <person name="Boedeker C."/>
            <person name="Pinto D."/>
            <person name="Vollmers J."/>
            <person name="Rivas-Marin E."/>
            <person name="Kohn T."/>
            <person name="Peeters S.H."/>
            <person name="Heuer A."/>
            <person name="Rast P."/>
            <person name="Oberbeckmann S."/>
            <person name="Bunk B."/>
            <person name="Jeske O."/>
            <person name="Meyerdierks A."/>
            <person name="Storesund J.E."/>
            <person name="Kallscheuer N."/>
            <person name="Luecker S."/>
            <person name="Lage O.M."/>
            <person name="Pohl T."/>
            <person name="Merkel B.J."/>
            <person name="Hornburger P."/>
            <person name="Mueller R.-W."/>
            <person name="Bruemmer F."/>
            <person name="Labrenz M."/>
            <person name="Spormann A.M."/>
            <person name="Op den Camp H."/>
            <person name="Overmann J."/>
            <person name="Amann R."/>
            <person name="Jetten M.S.M."/>
            <person name="Mascher T."/>
            <person name="Medema M.H."/>
            <person name="Devos D.P."/>
            <person name="Kaster A.-K."/>
            <person name="Ovreas L."/>
            <person name="Rohde M."/>
            <person name="Galperin M.Y."/>
            <person name="Jogler C."/>
        </authorList>
    </citation>
    <scope>NUCLEOTIDE SEQUENCE [LARGE SCALE GENOMIC DNA]</scope>
    <source>
        <strain evidence="3 4">Mal52</strain>
    </source>
</reference>
<proteinExistence type="predicted"/>
<dbReference type="Gene3D" id="3.30.870.10">
    <property type="entry name" value="Endonuclease Chain A"/>
    <property type="match status" value="1"/>
</dbReference>
<dbReference type="AlphaFoldDB" id="A0A517ZWL6"/>